<name>A0ABU3M5M4_9ACTN</name>
<gene>
    <name evidence="1" type="ORF">RQC66_39425</name>
</gene>
<evidence type="ECO:0000313" key="1">
    <source>
        <dbReference type="EMBL" id="MDT7846807.1"/>
    </source>
</evidence>
<comment type="caution">
    <text evidence="1">The sequence shown here is derived from an EMBL/GenBank/DDBJ whole genome shotgun (WGS) entry which is preliminary data.</text>
</comment>
<evidence type="ECO:0000313" key="2">
    <source>
        <dbReference type="Proteomes" id="UP001257948"/>
    </source>
</evidence>
<dbReference type="RefSeq" id="WP_314207050.1">
    <property type="nucleotide sequence ID" value="NZ_JAVTLL010000039.1"/>
</dbReference>
<sequence>MSSYSIGGRPLQPRTSTNLAREVFAPLGGVLEVGAVNATGTWVLADVSVGEFLARRHADVERLMDGVRKACGFDDAAMRMADEVGWFRDYSVEAAHLLLWSAGVTGVPDPIERLDEPLAVRRMCRMAADLQLTKFLHAVITTAVAARTEPRRGAAAIVDVLTTACDLADATGGVVPAQVYRTWRVAHLPGVLHPQSDAPEYGRAGFRAYDEELEGLLLGG</sequence>
<keyword evidence="2" id="KW-1185">Reference proteome</keyword>
<dbReference type="EMBL" id="JAVTLL010000039">
    <property type="protein sequence ID" value="MDT7846807.1"/>
    <property type="molecule type" value="Genomic_DNA"/>
</dbReference>
<protein>
    <submittedName>
        <fullName evidence="1">Uncharacterized protein</fullName>
    </submittedName>
</protein>
<proteinExistence type="predicted"/>
<dbReference type="Proteomes" id="UP001257948">
    <property type="component" value="Unassembled WGS sequence"/>
</dbReference>
<accession>A0ABU3M5M4</accession>
<organism evidence="1 2">
    <name type="scientific">Streptomyces justiciae</name>
    <dbReference type="NCBI Taxonomy" id="2780140"/>
    <lineage>
        <taxon>Bacteria</taxon>
        <taxon>Bacillati</taxon>
        <taxon>Actinomycetota</taxon>
        <taxon>Actinomycetes</taxon>
        <taxon>Kitasatosporales</taxon>
        <taxon>Streptomycetaceae</taxon>
        <taxon>Streptomyces</taxon>
    </lineage>
</organism>
<reference evidence="2" key="1">
    <citation type="submission" date="2023-07" db="EMBL/GenBank/DDBJ databases">
        <title>Draft genome sequence of the endophytic actinobacterium Streptomyces justiciae WPN32, a potential antibiotic producer.</title>
        <authorList>
            <person name="Yasawong M."/>
            <person name="Pana W."/>
            <person name="Ganta P."/>
            <person name="Santapan N."/>
            <person name="Songngamsuk T."/>
            <person name="Phatcharaharikarn M."/>
            <person name="Kerdtoob S."/>
            <person name="Nantapong N."/>
        </authorList>
    </citation>
    <scope>NUCLEOTIDE SEQUENCE [LARGE SCALE GENOMIC DNA]</scope>
    <source>
        <strain evidence="2">WPN32</strain>
    </source>
</reference>